<reference evidence="11" key="1">
    <citation type="submission" date="2022-07" db="EMBL/GenBank/DDBJ databases">
        <title>Evaluation of T. orientalis genome assembly methods using nanopore sequencing and analysis of variation between genomes.</title>
        <authorList>
            <person name="Yam J."/>
            <person name="Micallef M.L."/>
            <person name="Liu M."/>
            <person name="Djordjevic S.P."/>
            <person name="Bogema D.R."/>
            <person name="Jenkins C."/>
        </authorList>
    </citation>
    <scope>NUCLEOTIDE SEQUENCE</scope>
    <source>
        <strain evidence="11">Fish Creek</strain>
        <strain evidence="12">Goon Nure</strain>
    </source>
</reference>
<dbReference type="SUPFAM" id="SSF144122">
    <property type="entry name" value="Tim10-like"/>
    <property type="match status" value="1"/>
</dbReference>
<comment type="subunit">
    <text evidence="9">Heterohexamer.</text>
</comment>
<evidence type="ECO:0000256" key="9">
    <source>
        <dbReference type="RuleBase" id="RU367043"/>
    </source>
</evidence>
<organism evidence="11 13">
    <name type="scientific">Theileria orientalis</name>
    <dbReference type="NCBI Taxonomy" id="68886"/>
    <lineage>
        <taxon>Eukaryota</taxon>
        <taxon>Sar</taxon>
        <taxon>Alveolata</taxon>
        <taxon>Apicomplexa</taxon>
        <taxon>Aconoidasida</taxon>
        <taxon>Piroplasmida</taxon>
        <taxon>Theileriidae</taxon>
        <taxon>Theileria</taxon>
    </lineage>
</organism>
<keyword evidence="3" id="KW-0479">Metal-binding</keyword>
<protein>
    <recommendedName>
        <fullName evidence="9">Mitochondrial import inner membrane translocase subunit</fullName>
    </recommendedName>
</protein>
<keyword evidence="8 9" id="KW-1015">Disulfide bond</keyword>
<feature type="domain" description="Tim10-like" evidence="10">
    <location>
        <begin position="16"/>
        <end position="72"/>
    </location>
</feature>
<evidence type="ECO:0000313" key="12">
    <source>
        <dbReference type="EMBL" id="UVC49524.1"/>
    </source>
</evidence>
<dbReference type="InterPro" id="IPR004217">
    <property type="entry name" value="Tim10-like"/>
</dbReference>
<comment type="function">
    <text evidence="9">Mitochondrial intermembrane chaperone that participates in the import and insertion of some multi-pass transmembrane proteins into the mitochondrial inner membrane. Also required for the transfer of beta-barrel precursors from the TOM complex to the sorting and assembly machinery (SAM complex) of the outer membrane. Acts as a chaperone-like protein that protects the hydrophobic precursors from aggregation and guide them through the mitochondrial intermembrane space.</text>
</comment>
<evidence type="ECO:0000256" key="1">
    <source>
        <dbReference type="ARBA" id="ARBA00006720"/>
    </source>
</evidence>
<dbReference type="OMA" id="VGENMQK"/>
<dbReference type="AlphaFoldDB" id="A0A976M4H2"/>
<evidence type="ECO:0000256" key="3">
    <source>
        <dbReference type="ARBA" id="ARBA00022723"/>
    </source>
</evidence>
<comment type="domain">
    <text evidence="9">The twin CX3C motif contains 4 conserved Cys residues that form 2 disulfide bonds in the mitochondrial intermembrane space.</text>
</comment>
<evidence type="ECO:0000259" key="10">
    <source>
        <dbReference type="Pfam" id="PF02953"/>
    </source>
</evidence>
<evidence type="ECO:0000256" key="6">
    <source>
        <dbReference type="ARBA" id="ARBA00023010"/>
    </source>
</evidence>
<dbReference type="PANTHER" id="PTHR11038:SF16">
    <property type="entry name" value="MITOCHONDRIAL IMPORT INNER MEMBRANE TRANSLOCASE SUBUNIT TIM10"/>
    <property type="match status" value="1"/>
</dbReference>
<keyword evidence="9" id="KW-0999">Mitochondrion inner membrane</keyword>
<name>A0A976M4H2_THEOR</name>
<evidence type="ECO:0000313" key="11">
    <source>
        <dbReference type="EMBL" id="UKJ88264.2"/>
    </source>
</evidence>
<dbReference type="EMBL" id="CP056065">
    <property type="protein sequence ID" value="UKJ88264.2"/>
    <property type="molecule type" value="Genomic_DNA"/>
</dbReference>
<comment type="similarity">
    <text evidence="1 9">Belongs to the small Tim family.</text>
</comment>
<dbReference type="GO" id="GO:0005743">
    <property type="term" value="C:mitochondrial inner membrane"/>
    <property type="evidence" value="ECO:0007669"/>
    <property type="project" value="UniProtKB-SubCell"/>
</dbReference>
<keyword evidence="5 9" id="KW-0653">Protein transport</keyword>
<keyword evidence="7 9" id="KW-0496">Mitochondrion</keyword>
<keyword evidence="4" id="KW-0862">Zinc</keyword>
<dbReference type="Gene3D" id="1.10.287.810">
    <property type="entry name" value="Mitochondrial import inner membrane translocase subunit tim13 like domains"/>
    <property type="match status" value="1"/>
</dbReference>
<evidence type="ECO:0000313" key="13">
    <source>
        <dbReference type="Proteomes" id="UP000244803"/>
    </source>
</evidence>
<dbReference type="PANTHER" id="PTHR11038">
    <property type="entry name" value="MITOCHONDRIAL IMPORT INNER MEMBRANE TRANSLOCASE SUBUNIT TIM10"/>
    <property type="match status" value="1"/>
</dbReference>
<dbReference type="GO" id="GO:0015031">
    <property type="term" value="P:protein transport"/>
    <property type="evidence" value="ECO:0007669"/>
    <property type="project" value="UniProtKB-KW"/>
</dbReference>
<proteinExistence type="inferred from homology"/>
<dbReference type="Proteomes" id="UP000244803">
    <property type="component" value="Chromosome 1"/>
</dbReference>
<keyword evidence="9" id="KW-0143">Chaperone</keyword>
<dbReference type="Proteomes" id="UP000244811">
    <property type="component" value="Chromosome 1"/>
</dbReference>
<comment type="subcellular location">
    <subcellularLocation>
        <location evidence="9">Mitochondrion inner membrane</location>
        <topology evidence="9">Peripheral membrane protein</topology>
        <orientation evidence="9">Intermembrane side</orientation>
    </subcellularLocation>
</comment>
<keyword evidence="2 9" id="KW-0813">Transport</keyword>
<dbReference type="GO" id="GO:0045039">
    <property type="term" value="P:protein insertion into mitochondrial inner membrane"/>
    <property type="evidence" value="ECO:0007669"/>
    <property type="project" value="TreeGrafter"/>
</dbReference>
<dbReference type="InterPro" id="IPR035427">
    <property type="entry name" value="Tim10-like_dom_sf"/>
</dbReference>
<gene>
    <name evidence="11" type="ORF">MACJ_000708</name>
    <name evidence="12" type="ORF">MACK_003362</name>
</gene>
<evidence type="ECO:0000256" key="2">
    <source>
        <dbReference type="ARBA" id="ARBA00022448"/>
    </source>
</evidence>
<evidence type="ECO:0000256" key="7">
    <source>
        <dbReference type="ARBA" id="ARBA00023128"/>
    </source>
</evidence>
<dbReference type="Pfam" id="PF02953">
    <property type="entry name" value="zf-Tim10_DDP"/>
    <property type="match status" value="1"/>
</dbReference>
<dbReference type="EMBL" id="CP056069">
    <property type="protein sequence ID" value="UVC49524.1"/>
    <property type="molecule type" value="Genomic_DNA"/>
</dbReference>
<keyword evidence="9" id="KW-0472">Membrane</keyword>
<dbReference type="OrthoDB" id="274922at2759"/>
<evidence type="ECO:0000256" key="5">
    <source>
        <dbReference type="ARBA" id="ARBA00022927"/>
    </source>
</evidence>
<evidence type="ECO:0000256" key="8">
    <source>
        <dbReference type="ARBA" id="ARBA00023157"/>
    </source>
</evidence>
<accession>A0A976M4H2</accession>
<evidence type="ECO:0000256" key="4">
    <source>
        <dbReference type="ARBA" id="ARBA00022833"/>
    </source>
</evidence>
<dbReference type="GO" id="GO:0046872">
    <property type="term" value="F:metal ion binding"/>
    <property type="evidence" value="ECO:0007669"/>
    <property type="project" value="UniProtKB-KW"/>
</dbReference>
<sequence>MAENDPTDPVSVAVAELVGMADMLRRMRDSCWNKCISSVKNPQLDVGEISCTDRCVNKYLDIHTQVGFQLQKTSQSMEQ</sequence>
<keyword evidence="6 9" id="KW-0811">Translocation</keyword>